<dbReference type="RefSeq" id="XP_049127170.1">
    <property type="nucleotide sequence ID" value="XM_049271213.1"/>
</dbReference>
<proteinExistence type="predicted"/>
<accession>A0AA37LE01</accession>
<keyword evidence="3" id="KW-1185">Reference proteome</keyword>
<dbReference type="AlphaFoldDB" id="A0AA37LE01"/>
<dbReference type="GeneID" id="73325803"/>
<keyword evidence="1" id="KW-0472">Membrane</keyword>
<feature type="transmembrane region" description="Helical" evidence="1">
    <location>
        <begin position="6"/>
        <end position="25"/>
    </location>
</feature>
<evidence type="ECO:0000256" key="1">
    <source>
        <dbReference type="SAM" id="Phobius"/>
    </source>
</evidence>
<dbReference type="Proteomes" id="UP001055115">
    <property type="component" value="Unassembled WGS sequence"/>
</dbReference>
<keyword evidence="1" id="KW-1133">Transmembrane helix</keyword>
<name>A0AA37LE01_9PEZI</name>
<sequence length="107" mass="12249">MALLEMTTYLTSLILTFFCSLFAACYRSIQHFGYIIVTVFAWFADMALGMLIRLFITPVLSWMGYGPKGSIVEFLGPASWLLYGDLIPVTEFIAHLQRMATAWYTDW</sequence>
<keyword evidence="1" id="KW-0812">Transmembrane</keyword>
<reference evidence="2 3" key="1">
    <citation type="submission" date="2022-03" db="EMBL/GenBank/DDBJ databases">
        <title>Genome data of Colletotrichum spp.</title>
        <authorList>
            <person name="Utami Y.D."/>
            <person name="Hiruma K."/>
        </authorList>
    </citation>
    <scope>NUCLEOTIDE SEQUENCE [LARGE SCALE GENOMIC DNA]</scope>
    <source>
        <strain evidence="2 3">MAFF 239500</strain>
    </source>
</reference>
<evidence type="ECO:0000313" key="3">
    <source>
        <dbReference type="Proteomes" id="UP001055115"/>
    </source>
</evidence>
<feature type="transmembrane region" description="Helical" evidence="1">
    <location>
        <begin position="32"/>
        <end position="56"/>
    </location>
</feature>
<organism evidence="2 3">
    <name type="scientific">Colletotrichum spaethianum</name>
    <dbReference type="NCBI Taxonomy" id="700344"/>
    <lineage>
        <taxon>Eukaryota</taxon>
        <taxon>Fungi</taxon>
        <taxon>Dikarya</taxon>
        <taxon>Ascomycota</taxon>
        <taxon>Pezizomycotina</taxon>
        <taxon>Sordariomycetes</taxon>
        <taxon>Hypocreomycetidae</taxon>
        <taxon>Glomerellales</taxon>
        <taxon>Glomerellaceae</taxon>
        <taxon>Colletotrichum</taxon>
        <taxon>Colletotrichum spaethianum species complex</taxon>
    </lineage>
</organism>
<dbReference type="EMBL" id="BQXU01000011">
    <property type="protein sequence ID" value="GKT44820.1"/>
    <property type="molecule type" value="Genomic_DNA"/>
</dbReference>
<protein>
    <submittedName>
        <fullName evidence="2">Uncharacterized protein</fullName>
    </submittedName>
</protein>
<evidence type="ECO:0000313" key="2">
    <source>
        <dbReference type="EMBL" id="GKT44820.1"/>
    </source>
</evidence>
<comment type="caution">
    <text evidence="2">The sequence shown here is derived from an EMBL/GenBank/DDBJ whole genome shotgun (WGS) entry which is preliminary data.</text>
</comment>
<gene>
    <name evidence="2" type="ORF">ColSpa_05001</name>
</gene>